<accession>K4KMG3</accession>
<dbReference type="Pfam" id="PF13561">
    <property type="entry name" value="adh_short_C2"/>
    <property type="match status" value="1"/>
</dbReference>
<dbReference type="AlphaFoldDB" id="K4KMG3"/>
<dbReference type="HOGENOM" id="CLU_010194_1_3_6"/>
<dbReference type="Proteomes" id="UP000000466">
    <property type="component" value="Chromosome"/>
</dbReference>
<dbReference type="PRINTS" id="PR00081">
    <property type="entry name" value="GDHRDH"/>
</dbReference>
<evidence type="ECO:0000259" key="3">
    <source>
        <dbReference type="SMART" id="SM00822"/>
    </source>
</evidence>
<dbReference type="eggNOG" id="COG1028">
    <property type="taxonomic scope" value="Bacteria"/>
</dbReference>
<evidence type="ECO:0000313" key="5">
    <source>
        <dbReference type="Proteomes" id="UP000000466"/>
    </source>
</evidence>
<evidence type="ECO:0000256" key="1">
    <source>
        <dbReference type="ARBA" id="ARBA00006484"/>
    </source>
</evidence>
<dbReference type="PANTHER" id="PTHR43639:SF1">
    <property type="entry name" value="SHORT-CHAIN DEHYDROGENASE_REDUCTASE FAMILY PROTEIN"/>
    <property type="match status" value="1"/>
</dbReference>
<comment type="similarity">
    <text evidence="1">Belongs to the short-chain dehydrogenases/reductases (SDR) family.</text>
</comment>
<dbReference type="EMBL" id="CP003746">
    <property type="protein sequence ID" value="AFU99268.1"/>
    <property type="molecule type" value="Genomic_DNA"/>
</dbReference>
<dbReference type="InterPro" id="IPR036291">
    <property type="entry name" value="NAD(P)-bd_dom_sf"/>
</dbReference>
<dbReference type="FunFam" id="3.40.50.720:FF:000084">
    <property type="entry name" value="Short-chain dehydrogenase reductase"/>
    <property type="match status" value="1"/>
</dbReference>
<dbReference type="SUPFAM" id="SSF51735">
    <property type="entry name" value="NAD(P)-binding Rossmann-fold domains"/>
    <property type="match status" value="1"/>
</dbReference>
<dbReference type="InterPro" id="IPR057326">
    <property type="entry name" value="KR_dom"/>
</dbReference>
<dbReference type="GO" id="GO:0016491">
    <property type="term" value="F:oxidoreductase activity"/>
    <property type="evidence" value="ECO:0007669"/>
    <property type="project" value="UniProtKB-KW"/>
</dbReference>
<feature type="domain" description="Ketoreductase" evidence="3">
    <location>
        <begin position="8"/>
        <end position="191"/>
    </location>
</feature>
<dbReference type="PANTHER" id="PTHR43639">
    <property type="entry name" value="OXIDOREDUCTASE, SHORT-CHAIN DEHYDROGENASE/REDUCTASE FAMILY (AFU_ORTHOLOGUE AFUA_5G02870)"/>
    <property type="match status" value="1"/>
</dbReference>
<dbReference type="PRINTS" id="PR00080">
    <property type="entry name" value="SDRFAMILY"/>
</dbReference>
<dbReference type="OrthoDB" id="7055074at2"/>
<proteinExistence type="inferred from homology"/>
<name>K4KMG3_SIMAS</name>
<evidence type="ECO:0000256" key="2">
    <source>
        <dbReference type="ARBA" id="ARBA00023002"/>
    </source>
</evidence>
<gene>
    <name evidence="4" type="ordered locus">M5M_10435</name>
</gene>
<dbReference type="RefSeq" id="WP_015047432.1">
    <property type="nucleotide sequence ID" value="NC_018868.3"/>
</dbReference>
<dbReference type="CDD" id="cd05233">
    <property type="entry name" value="SDR_c"/>
    <property type="match status" value="1"/>
</dbReference>
<evidence type="ECO:0000313" key="4">
    <source>
        <dbReference type="EMBL" id="AFU99268.1"/>
    </source>
</evidence>
<dbReference type="SMART" id="SM00822">
    <property type="entry name" value="PKS_KR"/>
    <property type="match status" value="1"/>
</dbReference>
<dbReference type="InterPro" id="IPR002347">
    <property type="entry name" value="SDR_fam"/>
</dbReference>
<keyword evidence="2" id="KW-0560">Oxidoreductase</keyword>
<dbReference type="Gene3D" id="3.40.50.720">
    <property type="entry name" value="NAD(P)-binding Rossmann-like Domain"/>
    <property type="match status" value="1"/>
</dbReference>
<organism evidence="4 5">
    <name type="scientific">Simiduia agarivorans (strain DSM 21679 / JCM 13881 / BCRC 17597 / SA1)</name>
    <dbReference type="NCBI Taxonomy" id="1117647"/>
    <lineage>
        <taxon>Bacteria</taxon>
        <taxon>Pseudomonadati</taxon>
        <taxon>Pseudomonadota</taxon>
        <taxon>Gammaproteobacteria</taxon>
        <taxon>Cellvibrionales</taxon>
        <taxon>Cellvibrionaceae</taxon>
        <taxon>Simiduia</taxon>
    </lineage>
</organism>
<dbReference type="STRING" id="1117647.M5M_10435"/>
<protein>
    <submittedName>
        <fullName evidence="4">Short chain dehydrogenase</fullName>
    </submittedName>
</protein>
<keyword evidence="5" id="KW-1185">Reference proteome</keyword>
<reference evidence="4 5" key="1">
    <citation type="journal article" date="2013" name="Genome Announc.">
        <title>Complete genome sequence of Simiduia agarivorans SA1(T), a marine bacterium able to degrade a variety of polysaccharides.</title>
        <authorList>
            <person name="Lin S.Y."/>
            <person name="Shieh W.Y."/>
            <person name="Chen J.S."/>
            <person name="Tang S.L."/>
        </authorList>
    </citation>
    <scope>NUCLEOTIDE SEQUENCE [LARGE SCALE GENOMIC DNA]</scope>
    <source>
        <strain evidence="5">DSM 21679 / JCM 13881 / BCRC 17597 / SA1</strain>
    </source>
</reference>
<sequence length="250" mass="25882">MADKLKGKVVLVTGGGRDIGAACALESAAQGAKVVLTYMASAEGANKVCAQIEAAGGEAVALQADLTKQADVDRTLATVKERFGKLDVLMHVTGGLVARKTTAEADQAFWTQVMDLNVTSLFLTVKAALPLMSEGGSIVTFASQAARDGGGPGSAAYAASKGAVMTYTRSLAKELGPKIRVNALCPGMIDTDFHNIFTKPEVREKVAGGAALKREGRSEEIAKAAVYLASDEASYMTGANVDVNGGTWYS</sequence>
<dbReference type="KEGG" id="saga:M5M_10435"/>